<dbReference type="Proteomes" id="UP001141552">
    <property type="component" value="Unassembled WGS sequence"/>
</dbReference>
<dbReference type="PANTHER" id="PTHR31985">
    <property type="entry name" value="ETHYLENE-RESPONSIVE TRANSCRIPTION FACTOR ERF042-RELATED"/>
    <property type="match status" value="1"/>
</dbReference>
<reference evidence="10" key="2">
    <citation type="journal article" date="2023" name="Plants (Basel)">
        <title>Annotation of the Turnera subulata (Passifloraceae) Draft Genome Reveals the S-Locus Evolved after the Divergence of Turneroideae from Passifloroideae in a Stepwise Manner.</title>
        <authorList>
            <person name="Henning P.M."/>
            <person name="Roalson E.H."/>
            <person name="Mir W."/>
            <person name="McCubbin A.G."/>
            <person name="Shore J.S."/>
        </authorList>
    </citation>
    <scope>NUCLEOTIDE SEQUENCE</scope>
    <source>
        <strain evidence="10">F60SS</strain>
    </source>
</reference>
<keyword evidence="11" id="KW-1185">Reference proteome</keyword>
<dbReference type="Gene3D" id="3.30.730.10">
    <property type="entry name" value="AP2/ERF domain"/>
    <property type="match status" value="1"/>
</dbReference>
<feature type="compositionally biased region" description="Polar residues" evidence="8">
    <location>
        <begin position="149"/>
        <end position="180"/>
    </location>
</feature>
<organism evidence="10 11">
    <name type="scientific">Turnera subulata</name>
    <dbReference type="NCBI Taxonomy" id="218843"/>
    <lineage>
        <taxon>Eukaryota</taxon>
        <taxon>Viridiplantae</taxon>
        <taxon>Streptophyta</taxon>
        <taxon>Embryophyta</taxon>
        <taxon>Tracheophyta</taxon>
        <taxon>Spermatophyta</taxon>
        <taxon>Magnoliopsida</taxon>
        <taxon>eudicotyledons</taxon>
        <taxon>Gunneridae</taxon>
        <taxon>Pentapetalae</taxon>
        <taxon>rosids</taxon>
        <taxon>fabids</taxon>
        <taxon>Malpighiales</taxon>
        <taxon>Passifloraceae</taxon>
        <taxon>Turnera</taxon>
    </lineage>
</organism>
<keyword evidence="3" id="KW-0238">DNA-binding</keyword>
<gene>
    <name evidence="10" type="ORF">Tsubulata_015281</name>
</gene>
<sequence>MESNNSTEFKPHNSFKRNQEPKKDKQMIINNKKVKSSSSSATSSVENASRHPTYHGVRMRQWGKWVTEIREPRKKSRIWLGTFPTPEMAARAHDVAALAIKGGSAHLNFPELAHQLPRPASASPKDIQAAAALAAALDCKKGSCHEAQETATNIPPSSPDSTVASCDDTTTREAASSPSSRNDEDDDTFMDLPDLLLDISHQFDEFCHLSLWQQAGDDQSSFDAPGIFWQEPSSWEYSSSEYIA</sequence>
<accession>A0A9Q0FHP9</accession>
<keyword evidence="4" id="KW-0010">Activator</keyword>
<protein>
    <recommendedName>
        <fullName evidence="9">AP2/ERF domain-containing protein</fullName>
    </recommendedName>
</protein>
<evidence type="ECO:0000259" key="9">
    <source>
        <dbReference type="PROSITE" id="PS51032"/>
    </source>
</evidence>
<dbReference type="GO" id="GO:0005634">
    <property type="term" value="C:nucleus"/>
    <property type="evidence" value="ECO:0007669"/>
    <property type="project" value="UniProtKB-SubCell"/>
</dbReference>
<dbReference type="CDD" id="cd00018">
    <property type="entry name" value="AP2"/>
    <property type="match status" value="1"/>
</dbReference>
<feature type="compositionally biased region" description="Low complexity" evidence="8">
    <location>
        <begin position="36"/>
        <end position="47"/>
    </location>
</feature>
<dbReference type="AlphaFoldDB" id="A0A9Q0FHP9"/>
<evidence type="ECO:0000256" key="8">
    <source>
        <dbReference type="SAM" id="MobiDB-lite"/>
    </source>
</evidence>
<dbReference type="InterPro" id="IPR001471">
    <property type="entry name" value="AP2/ERF_dom"/>
</dbReference>
<evidence type="ECO:0000256" key="3">
    <source>
        <dbReference type="ARBA" id="ARBA00023125"/>
    </source>
</evidence>
<dbReference type="OrthoDB" id="1932364at2759"/>
<dbReference type="InterPro" id="IPR051032">
    <property type="entry name" value="AP2/ERF_TF_ERF_subfamily"/>
</dbReference>
<feature type="compositionally biased region" description="Basic and acidic residues" evidence="8">
    <location>
        <begin position="17"/>
        <end position="26"/>
    </location>
</feature>
<evidence type="ECO:0000256" key="2">
    <source>
        <dbReference type="ARBA" id="ARBA00023015"/>
    </source>
</evidence>
<reference evidence="10" key="1">
    <citation type="submission" date="2022-02" db="EMBL/GenBank/DDBJ databases">
        <authorList>
            <person name="Henning P.M."/>
            <person name="McCubbin A.G."/>
            <person name="Shore J.S."/>
        </authorList>
    </citation>
    <scope>NUCLEOTIDE SEQUENCE</scope>
    <source>
        <strain evidence="10">F60SS</strain>
        <tissue evidence="10">Leaves</tissue>
    </source>
</reference>
<dbReference type="InterPro" id="IPR036955">
    <property type="entry name" value="AP2/ERF_dom_sf"/>
</dbReference>
<dbReference type="Pfam" id="PF00847">
    <property type="entry name" value="AP2"/>
    <property type="match status" value="1"/>
</dbReference>
<feature type="domain" description="AP2/ERF" evidence="9">
    <location>
        <begin position="53"/>
        <end position="110"/>
    </location>
</feature>
<dbReference type="SMART" id="SM00380">
    <property type="entry name" value="AP2"/>
    <property type="match status" value="1"/>
</dbReference>
<feature type="region of interest" description="Disordered" evidence="8">
    <location>
        <begin position="148"/>
        <end position="187"/>
    </location>
</feature>
<dbReference type="GO" id="GO:0003677">
    <property type="term" value="F:DNA binding"/>
    <property type="evidence" value="ECO:0007669"/>
    <property type="project" value="UniProtKB-KW"/>
</dbReference>
<keyword evidence="2" id="KW-0805">Transcription regulation</keyword>
<dbReference type="EMBL" id="JAKUCV010005329">
    <property type="protein sequence ID" value="KAJ4831597.1"/>
    <property type="molecule type" value="Genomic_DNA"/>
</dbReference>
<evidence type="ECO:0000256" key="6">
    <source>
        <dbReference type="ARBA" id="ARBA00023242"/>
    </source>
</evidence>
<proteinExistence type="inferred from homology"/>
<comment type="subcellular location">
    <subcellularLocation>
        <location evidence="1">Nucleus</location>
    </subcellularLocation>
</comment>
<evidence type="ECO:0000256" key="1">
    <source>
        <dbReference type="ARBA" id="ARBA00004123"/>
    </source>
</evidence>
<evidence type="ECO:0000313" key="10">
    <source>
        <dbReference type="EMBL" id="KAJ4831597.1"/>
    </source>
</evidence>
<feature type="region of interest" description="Disordered" evidence="8">
    <location>
        <begin position="1"/>
        <end position="53"/>
    </location>
</feature>
<evidence type="ECO:0000313" key="11">
    <source>
        <dbReference type="Proteomes" id="UP001141552"/>
    </source>
</evidence>
<comment type="caution">
    <text evidence="10">The sequence shown here is derived from an EMBL/GenBank/DDBJ whole genome shotgun (WGS) entry which is preliminary data.</text>
</comment>
<dbReference type="InterPro" id="IPR016177">
    <property type="entry name" value="DNA-bd_dom_sf"/>
</dbReference>
<dbReference type="FunFam" id="3.30.730.10:FF:000001">
    <property type="entry name" value="Ethylene-responsive transcription factor 2"/>
    <property type="match status" value="1"/>
</dbReference>
<dbReference type="GO" id="GO:0003700">
    <property type="term" value="F:DNA-binding transcription factor activity"/>
    <property type="evidence" value="ECO:0007669"/>
    <property type="project" value="InterPro"/>
</dbReference>
<evidence type="ECO:0000256" key="7">
    <source>
        <dbReference type="ARBA" id="ARBA00024343"/>
    </source>
</evidence>
<keyword evidence="6" id="KW-0539">Nucleus</keyword>
<dbReference type="PANTHER" id="PTHR31985:SF311">
    <property type="entry name" value="AP2_ERF DOMAIN-CONTAINING PROTEIN"/>
    <property type="match status" value="1"/>
</dbReference>
<name>A0A9Q0FHP9_9ROSI</name>
<evidence type="ECO:0000256" key="4">
    <source>
        <dbReference type="ARBA" id="ARBA00023159"/>
    </source>
</evidence>
<evidence type="ECO:0000256" key="5">
    <source>
        <dbReference type="ARBA" id="ARBA00023163"/>
    </source>
</evidence>
<comment type="similarity">
    <text evidence="7">Belongs to the AP2/ERF transcription factor family. ERF subfamily.</text>
</comment>
<dbReference type="PRINTS" id="PR00367">
    <property type="entry name" value="ETHRSPELEMNT"/>
</dbReference>
<keyword evidence="5" id="KW-0804">Transcription</keyword>
<dbReference type="SUPFAM" id="SSF54171">
    <property type="entry name" value="DNA-binding domain"/>
    <property type="match status" value="1"/>
</dbReference>
<dbReference type="PROSITE" id="PS51032">
    <property type="entry name" value="AP2_ERF"/>
    <property type="match status" value="1"/>
</dbReference>